<reference evidence="1 2" key="1">
    <citation type="submission" date="2013-01" db="EMBL/GenBank/DDBJ databases">
        <authorList>
            <person name="Bench S."/>
        </authorList>
    </citation>
    <scope>NUCLEOTIDE SEQUENCE [LARGE SCALE GENOMIC DNA]</scope>
    <source>
        <strain evidence="1 2">WH 0005</strain>
    </source>
</reference>
<dbReference type="EMBL" id="CAQL01000634">
    <property type="protein sequence ID" value="CCQ56439.1"/>
    <property type="molecule type" value="Genomic_DNA"/>
</dbReference>
<sequence length="189" mass="20346">MGTALDSLLVRRVVSFTDAVAPLAKTISTPAERIVRLSTSAVLMRKLTVPLAVSTDSTIKVSSLMRKLILLSLLSKSLVSFKSTPSAIKSSMGKAINGLLLSPGAIRVEYIVFSVLLGGNCKSLAKAWELICIPKTSFSNNWKSLVLKVLCSPWAILISKESFPVLSQKKVFNSKIVSSVTVKVPKVRA</sequence>
<comment type="caution">
    <text evidence="1">The sequence shown here is derived from an EMBL/GenBank/DDBJ whole genome shotgun (WGS) entry which is preliminary data.</text>
</comment>
<accession>T2IU40</accession>
<evidence type="ECO:0000313" key="1">
    <source>
        <dbReference type="EMBL" id="CCQ56439.1"/>
    </source>
</evidence>
<name>T2IU40_CROWT</name>
<proteinExistence type="predicted"/>
<gene>
    <name evidence="1" type="ORF">CWATWH0005_3218</name>
</gene>
<dbReference type="Proteomes" id="UP000017981">
    <property type="component" value="Unassembled WGS sequence"/>
</dbReference>
<organism evidence="1 2">
    <name type="scientific">Crocosphaera watsonii WH 0005</name>
    <dbReference type="NCBI Taxonomy" id="423472"/>
    <lineage>
        <taxon>Bacteria</taxon>
        <taxon>Bacillati</taxon>
        <taxon>Cyanobacteriota</taxon>
        <taxon>Cyanophyceae</taxon>
        <taxon>Oscillatoriophycideae</taxon>
        <taxon>Chroococcales</taxon>
        <taxon>Aphanothecaceae</taxon>
        <taxon>Crocosphaera</taxon>
    </lineage>
</organism>
<dbReference type="AlphaFoldDB" id="T2IU40"/>
<protein>
    <submittedName>
        <fullName evidence="1">Uncharacterized protein</fullName>
    </submittedName>
</protein>
<reference evidence="1 2" key="2">
    <citation type="submission" date="2013-09" db="EMBL/GenBank/DDBJ databases">
        <title>Whole genome comparison of six Crocosphaera watsonii strains with differing phenotypes.</title>
        <authorList>
            <person name="Bench S.R."/>
            <person name="Heller P."/>
            <person name="Frank I."/>
            <person name="Arciniega M."/>
            <person name="Shilova I.N."/>
            <person name="Zehr J.P."/>
        </authorList>
    </citation>
    <scope>NUCLEOTIDE SEQUENCE [LARGE SCALE GENOMIC DNA]</scope>
    <source>
        <strain evidence="1 2">WH 0005</strain>
    </source>
</reference>
<evidence type="ECO:0000313" key="2">
    <source>
        <dbReference type="Proteomes" id="UP000017981"/>
    </source>
</evidence>